<dbReference type="EMBL" id="LR746265">
    <property type="protein sequence ID" value="CAA7391731.1"/>
    <property type="molecule type" value="Genomic_DNA"/>
</dbReference>
<reference evidence="3" key="1">
    <citation type="submission" date="2020-02" db="EMBL/GenBank/DDBJ databases">
        <authorList>
            <person name="Scholz U."/>
            <person name="Mascher M."/>
            <person name="Fiebig A."/>
        </authorList>
    </citation>
    <scope>NUCLEOTIDE SEQUENCE</scope>
</reference>
<evidence type="ECO:0000259" key="2">
    <source>
        <dbReference type="Pfam" id="PF23156"/>
    </source>
</evidence>
<dbReference type="Pfam" id="PF23156">
    <property type="entry name" value="DUF7054"/>
    <property type="match status" value="1"/>
</dbReference>
<name>A0A7I8K3L4_SPIIN</name>
<dbReference type="InterPro" id="IPR040358">
    <property type="entry name" value="At4g22758-like"/>
</dbReference>
<dbReference type="Proteomes" id="UP000663760">
    <property type="component" value="Chromosome 2"/>
</dbReference>
<keyword evidence="4" id="KW-1185">Reference proteome</keyword>
<sequence>MSDQRRLSRRRVHAVAAGAAPVASLRQRSKPIRRAEGPGPIHRSSSEPALRTGRCASDEDVGAGGPGAFQVHRYNTSANINYTGVDLSPSQTKSVEGERKVLVTVTVEGSPGPVRVLVGLQESVGEAIRAVVEGYCREGRSPKLDPAAVASFQLHHTQFCLESLNKEDTLGQVGSRNFYLRRSRPGVSASSISSGKSVRGHALPLLSAHRLLSAVAGRLIKIWTRMTDVWKNLVCFACG</sequence>
<feature type="region of interest" description="Disordered" evidence="1">
    <location>
        <begin position="1"/>
        <end position="66"/>
    </location>
</feature>
<feature type="domain" description="DUF7054" evidence="2">
    <location>
        <begin position="98"/>
        <end position="181"/>
    </location>
</feature>
<dbReference type="OrthoDB" id="1885101at2759"/>
<protein>
    <recommendedName>
        <fullName evidence="2">DUF7054 domain-containing protein</fullName>
    </recommendedName>
</protein>
<evidence type="ECO:0000313" key="4">
    <source>
        <dbReference type="Proteomes" id="UP000663760"/>
    </source>
</evidence>
<evidence type="ECO:0000256" key="1">
    <source>
        <dbReference type="SAM" id="MobiDB-lite"/>
    </source>
</evidence>
<dbReference type="PANTHER" id="PTHR33270:SF6">
    <property type="entry name" value="OS02G0448600 PROTEIN"/>
    <property type="match status" value="1"/>
</dbReference>
<proteinExistence type="predicted"/>
<dbReference type="InterPro" id="IPR055482">
    <property type="entry name" value="DUF7054"/>
</dbReference>
<organism evidence="3 4">
    <name type="scientific">Spirodela intermedia</name>
    <name type="common">Intermediate duckweed</name>
    <dbReference type="NCBI Taxonomy" id="51605"/>
    <lineage>
        <taxon>Eukaryota</taxon>
        <taxon>Viridiplantae</taxon>
        <taxon>Streptophyta</taxon>
        <taxon>Embryophyta</taxon>
        <taxon>Tracheophyta</taxon>
        <taxon>Spermatophyta</taxon>
        <taxon>Magnoliopsida</taxon>
        <taxon>Liliopsida</taxon>
        <taxon>Araceae</taxon>
        <taxon>Lemnoideae</taxon>
        <taxon>Spirodela</taxon>
    </lineage>
</organism>
<evidence type="ECO:0000313" key="3">
    <source>
        <dbReference type="EMBL" id="CAA7391731.1"/>
    </source>
</evidence>
<gene>
    <name evidence="3" type="ORF">SI8410_02002981</name>
</gene>
<feature type="compositionally biased region" description="Low complexity" evidence="1">
    <location>
        <begin position="14"/>
        <end position="23"/>
    </location>
</feature>
<accession>A0A7I8K3L4</accession>
<dbReference type="PANTHER" id="PTHR33270">
    <property type="entry name" value="BNAC05G50380D PROTEIN"/>
    <property type="match status" value="1"/>
</dbReference>
<dbReference type="AlphaFoldDB" id="A0A7I8K3L4"/>